<evidence type="ECO:0000256" key="4">
    <source>
        <dbReference type="ARBA" id="ARBA00022801"/>
    </source>
</evidence>
<dbReference type="InterPro" id="IPR011335">
    <property type="entry name" value="Restrct_endonuc-II-like"/>
</dbReference>
<dbReference type="InterPro" id="IPR007569">
    <property type="entry name" value="DUF559"/>
</dbReference>
<evidence type="ECO:0000256" key="6">
    <source>
        <dbReference type="ARBA" id="ARBA00029466"/>
    </source>
</evidence>
<dbReference type="KEGG" id="rst:ATY39_13735"/>
<dbReference type="STRING" id="241244.ATY39_13735"/>
<evidence type="ECO:0000313" key="8">
    <source>
        <dbReference type="EMBL" id="AMX01122.1"/>
    </source>
</evidence>
<evidence type="ECO:0000256" key="3">
    <source>
        <dbReference type="ARBA" id="ARBA00022763"/>
    </source>
</evidence>
<accession>A0A143HIM4</accession>
<dbReference type="GO" id="GO:0016787">
    <property type="term" value="F:hydrolase activity"/>
    <property type="evidence" value="ECO:0007669"/>
    <property type="project" value="UniProtKB-KW"/>
</dbReference>
<dbReference type="PIRSF" id="PIRSF018267">
    <property type="entry name" value="VSR_endonuc"/>
    <property type="match status" value="1"/>
</dbReference>
<evidence type="ECO:0000256" key="2">
    <source>
        <dbReference type="ARBA" id="ARBA00022759"/>
    </source>
</evidence>
<keyword evidence="4" id="KW-0378">Hydrolase</keyword>
<dbReference type="SUPFAM" id="SSF52980">
    <property type="entry name" value="Restriction endonuclease-like"/>
    <property type="match status" value="1"/>
</dbReference>
<dbReference type="Proteomes" id="UP000076021">
    <property type="component" value="Chromosome"/>
</dbReference>
<keyword evidence="2 8" id="KW-0255">Endonuclease</keyword>
<evidence type="ECO:0000259" key="7">
    <source>
        <dbReference type="Pfam" id="PF04480"/>
    </source>
</evidence>
<evidence type="ECO:0000256" key="5">
    <source>
        <dbReference type="ARBA" id="ARBA00023204"/>
    </source>
</evidence>
<dbReference type="InterPro" id="IPR004603">
    <property type="entry name" value="DNA_mismatch_endonuc_vsr"/>
</dbReference>
<dbReference type="Pfam" id="PF04480">
    <property type="entry name" value="DUF559"/>
    <property type="match status" value="1"/>
</dbReference>
<evidence type="ECO:0000313" key="9">
    <source>
        <dbReference type="Proteomes" id="UP000076021"/>
    </source>
</evidence>
<sequence>MQAIKSKSKLEDLVTKELWKRGIRFRKNVKGLFGKPDIAIKKYKVAVFIDSCFWHVCPLHGNVPKSNEAYWGKKLERNQNRDIEVTKYYNENGWRILRIWEHEIKEDLNSVLDKIVDTIKAAREHS</sequence>
<gene>
    <name evidence="8" type="ORF">ATY39_13735</name>
</gene>
<proteinExistence type="inferred from homology"/>
<comment type="similarity">
    <text evidence="6">Belongs to the Vsr family.</text>
</comment>
<dbReference type="NCBIfam" id="TIGR00632">
    <property type="entry name" value="vsr"/>
    <property type="match status" value="1"/>
</dbReference>
<dbReference type="Gene3D" id="3.40.960.10">
    <property type="entry name" value="VSR Endonuclease"/>
    <property type="match status" value="1"/>
</dbReference>
<reference evidence="8 9" key="1">
    <citation type="journal article" date="2016" name="Genome Announc.">
        <title>Whole-Genome Sequence of Rummeliibacillus stabekisii Strain PP9 Isolated from Antarctic Soil.</title>
        <authorList>
            <person name="da Mota F.F."/>
            <person name="Vollu R.E."/>
            <person name="Jurelevicius D."/>
            <person name="Seldin L."/>
        </authorList>
    </citation>
    <scope>NUCLEOTIDE SEQUENCE [LARGE SCALE GENOMIC DNA]</scope>
    <source>
        <strain evidence="8 9">PP9</strain>
    </source>
</reference>
<feature type="domain" description="DUF559" evidence="7">
    <location>
        <begin position="72"/>
        <end position="119"/>
    </location>
</feature>
<organism evidence="8 9">
    <name type="scientific">Rummeliibacillus stabekisii</name>
    <dbReference type="NCBI Taxonomy" id="241244"/>
    <lineage>
        <taxon>Bacteria</taxon>
        <taxon>Bacillati</taxon>
        <taxon>Bacillota</taxon>
        <taxon>Bacilli</taxon>
        <taxon>Bacillales</taxon>
        <taxon>Caryophanaceae</taxon>
        <taxon>Rummeliibacillus</taxon>
    </lineage>
</organism>
<dbReference type="EMBL" id="CP014806">
    <property type="protein sequence ID" value="AMX01122.1"/>
    <property type="molecule type" value="Genomic_DNA"/>
</dbReference>
<dbReference type="CDD" id="cd00221">
    <property type="entry name" value="Vsr"/>
    <property type="match status" value="1"/>
</dbReference>
<keyword evidence="3" id="KW-0227">DNA damage</keyword>
<name>A0A143HIM4_9BACL</name>
<keyword evidence="5" id="KW-0234">DNA repair</keyword>
<reference evidence="9" key="2">
    <citation type="submission" date="2016-03" db="EMBL/GenBank/DDBJ databases">
        <authorList>
            <person name="Ploux O."/>
        </authorList>
    </citation>
    <scope>NUCLEOTIDE SEQUENCE [LARGE SCALE GENOMIC DNA]</scope>
    <source>
        <strain evidence="9">PP9</strain>
    </source>
</reference>
<dbReference type="Pfam" id="PF03852">
    <property type="entry name" value="Vsr"/>
    <property type="match status" value="1"/>
</dbReference>
<evidence type="ECO:0000256" key="1">
    <source>
        <dbReference type="ARBA" id="ARBA00022722"/>
    </source>
</evidence>
<dbReference type="GO" id="GO:0006298">
    <property type="term" value="P:mismatch repair"/>
    <property type="evidence" value="ECO:0007669"/>
    <property type="project" value="InterPro"/>
</dbReference>
<dbReference type="REBASE" id="143217">
    <property type="entry name" value="V.RstPP9ORF13730P"/>
</dbReference>
<protein>
    <submittedName>
        <fullName evidence="8">Very short patch repair endonuclease</fullName>
    </submittedName>
</protein>
<dbReference type="OrthoDB" id="9801520at2"/>
<keyword evidence="9" id="KW-1185">Reference proteome</keyword>
<dbReference type="GO" id="GO:0004519">
    <property type="term" value="F:endonuclease activity"/>
    <property type="evidence" value="ECO:0007669"/>
    <property type="project" value="UniProtKB-KW"/>
</dbReference>
<keyword evidence="1" id="KW-0540">Nuclease</keyword>
<dbReference type="AlphaFoldDB" id="A0A143HIM4"/>